<comment type="caution">
    <text evidence="1">The sequence shown here is derived from an EMBL/GenBank/DDBJ whole genome shotgun (WGS) entry which is preliminary data.</text>
</comment>
<name>A0ABS0U934_9GAMM</name>
<reference evidence="1 2" key="1">
    <citation type="submission" date="2020-08" db="EMBL/GenBank/DDBJ databases">
        <title>Description of Xenorhabdus lircayensis sp. nov., the symbiotic bacterium associated with the entomopathogenic nematode Steirnernema unicornum.</title>
        <authorList>
            <person name="Castaneda-Alvarez C."/>
            <person name="Prodan S."/>
            <person name="Zamorano A."/>
            <person name="San-Blas E."/>
            <person name="Aballay E."/>
        </authorList>
    </citation>
    <scope>NUCLEOTIDE SEQUENCE [LARGE SCALE GENOMIC DNA]</scope>
    <source>
        <strain evidence="1 2">VLS</strain>
    </source>
</reference>
<gene>
    <name evidence="1" type="ORF">H8A87_17245</name>
</gene>
<keyword evidence="2" id="KW-1185">Reference proteome</keyword>
<dbReference type="RefSeq" id="WP_198691161.1">
    <property type="nucleotide sequence ID" value="NZ_CAWPUD010000063.1"/>
</dbReference>
<dbReference type="Proteomes" id="UP000696184">
    <property type="component" value="Unassembled WGS sequence"/>
</dbReference>
<dbReference type="Pfam" id="PF12889">
    <property type="entry name" value="DUF3829"/>
    <property type="match status" value="1"/>
</dbReference>
<protein>
    <submittedName>
        <fullName evidence="1">YiiG family protein</fullName>
    </submittedName>
</protein>
<evidence type="ECO:0000313" key="2">
    <source>
        <dbReference type="Proteomes" id="UP000696184"/>
    </source>
</evidence>
<evidence type="ECO:0000313" key="1">
    <source>
        <dbReference type="EMBL" id="MBI6550390.1"/>
    </source>
</evidence>
<organism evidence="1 2">
    <name type="scientific">Xenorhabdus lircayensis</name>
    <dbReference type="NCBI Taxonomy" id="2763499"/>
    <lineage>
        <taxon>Bacteria</taxon>
        <taxon>Pseudomonadati</taxon>
        <taxon>Pseudomonadota</taxon>
        <taxon>Gammaproteobacteria</taxon>
        <taxon>Enterobacterales</taxon>
        <taxon>Morganellaceae</taxon>
        <taxon>Xenorhabdus</taxon>
    </lineage>
</organism>
<dbReference type="InterPro" id="IPR024291">
    <property type="entry name" value="DUF3829"/>
</dbReference>
<proteinExistence type="predicted"/>
<dbReference type="EMBL" id="JACOII010000062">
    <property type="protein sequence ID" value="MBI6550390.1"/>
    <property type="molecule type" value="Genomic_DNA"/>
</dbReference>
<accession>A0ABS0U934</accession>
<sequence length="358" mass="40255">MDFNNSNPIWKKGIMALCIALALSACDNKKEESVQPVASASSAETAQDSSVAGKIEQLANKAKDETVQDPEEVISVKMNAYVECYNSLDGSIHGSMSRYASWLNDWEKGPTGKESVVYGLYSVRQDSVADCQERIKKVAAMTPALKPIDDIAVSYIDKSAKIVSEINPLKRYYEQEDYKDDAFAKGKEKHPQLIAAYNEFDPISEEYSEAIEKMNDERQSLVLQQMEKEGDLTLDYYSLAIIFEAKKIRQMVDRDAFNAAQALAMVAKLQNKAASALPLIEELKKAGDLSYMRYKSLLRQTDEYAKAAKERIRRVRDKVPYTSGEKMNLGGIGEWMVDGSPSKLLKAYNRLIEEFNRL</sequence>